<evidence type="ECO:0000256" key="4">
    <source>
        <dbReference type="ARBA" id="ARBA00023163"/>
    </source>
</evidence>
<dbReference type="Pfam" id="PF03466">
    <property type="entry name" value="LysR_substrate"/>
    <property type="match status" value="1"/>
</dbReference>
<proteinExistence type="inferred from homology"/>
<evidence type="ECO:0000256" key="1">
    <source>
        <dbReference type="ARBA" id="ARBA00009437"/>
    </source>
</evidence>
<reference evidence="6 7" key="1">
    <citation type="submission" date="2013-07" db="EMBL/GenBank/DDBJ databases">
        <title>Comparative Genomic and Metabolomic Analysis of Twelve Strains of Pseudoalteromonas luteoviolacea.</title>
        <authorList>
            <person name="Vynne N.G."/>
            <person name="Mansson M."/>
            <person name="Gram L."/>
        </authorList>
    </citation>
    <scope>NUCLEOTIDE SEQUENCE [LARGE SCALE GENOMIC DNA]</scope>
    <source>
        <strain evidence="6 7">DSM 6061</strain>
    </source>
</reference>
<evidence type="ECO:0000256" key="3">
    <source>
        <dbReference type="ARBA" id="ARBA00023125"/>
    </source>
</evidence>
<protein>
    <recommendedName>
        <fullName evidence="5">HTH lysR-type domain-containing protein</fullName>
    </recommendedName>
</protein>
<dbReference type="SUPFAM" id="SSF53850">
    <property type="entry name" value="Periplasmic binding protein-like II"/>
    <property type="match status" value="1"/>
</dbReference>
<organism evidence="6 7">
    <name type="scientific">Pseudoalteromonas luteoviolacea DSM 6061</name>
    <dbReference type="NCBI Taxonomy" id="1365250"/>
    <lineage>
        <taxon>Bacteria</taxon>
        <taxon>Pseudomonadati</taxon>
        <taxon>Pseudomonadota</taxon>
        <taxon>Gammaproteobacteria</taxon>
        <taxon>Alteromonadales</taxon>
        <taxon>Pseudoalteromonadaceae</taxon>
        <taxon>Pseudoalteromonas</taxon>
    </lineage>
</organism>
<dbReference type="Proteomes" id="UP000076643">
    <property type="component" value="Unassembled WGS sequence"/>
</dbReference>
<evidence type="ECO:0000256" key="2">
    <source>
        <dbReference type="ARBA" id="ARBA00023015"/>
    </source>
</evidence>
<dbReference type="GO" id="GO:0000976">
    <property type="term" value="F:transcription cis-regulatory region binding"/>
    <property type="evidence" value="ECO:0007669"/>
    <property type="project" value="TreeGrafter"/>
</dbReference>
<keyword evidence="3" id="KW-0238">DNA-binding</keyword>
<dbReference type="PANTHER" id="PTHR30126">
    <property type="entry name" value="HTH-TYPE TRANSCRIPTIONAL REGULATOR"/>
    <property type="match status" value="1"/>
</dbReference>
<dbReference type="Gene3D" id="1.10.10.10">
    <property type="entry name" value="Winged helix-like DNA-binding domain superfamily/Winged helix DNA-binding domain"/>
    <property type="match status" value="1"/>
</dbReference>
<dbReference type="RefSeq" id="WP_063356748.1">
    <property type="nucleotide sequence ID" value="NZ_AQHB01000039.1"/>
</dbReference>
<keyword evidence="7" id="KW-1185">Reference proteome</keyword>
<accession>A0A166UH07</accession>
<dbReference type="InterPro" id="IPR036388">
    <property type="entry name" value="WH-like_DNA-bd_sf"/>
</dbReference>
<dbReference type="STRING" id="43657.S4054249_03010"/>
<dbReference type="PANTHER" id="PTHR30126:SF88">
    <property type="entry name" value="TRANSCRIPTIONAL REGULATOR-RELATED"/>
    <property type="match status" value="1"/>
</dbReference>
<keyword evidence="4" id="KW-0804">Transcription</keyword>
<dbReference type="Gene3D" id="3.40.190.290">
    <property type="match status" value="1"/>
</dbReference>
<sequence length="305" mass="34329">MLKVTLEQWRMFKAVVDFGGFNQASQQIHKSQSSIHNSVNKIETALGVKLFRIEGRKTVLTEAGELMLRRVEYLLDEANKVETIGTNLAEGIETKLRIAIDEIFPSHMLYQVLDKVSREFPFLRIELVESVLNGANEQLENALVDIAVSAFTLEGLFSEELCQIDFIAVASPEHALHQTTRPLTLEDLKSHRQIVVRDSAVAKNHDSGWLQASQRWTVSHMRTSIDMIKKGFGFAWLPVPLIEQELKTGELVPLNLQTGRTRKAQLHLTFVDGDSLGPAARAFLGELRYHSMMLPTSQLALDNIT</sequence>
<name>A0A166UH07_9GAMM</name>
<comment type="caution">
    <text evidence="6">The sequence shown here is derived from an EMBL/GenBank/DDBJ whole genome shotgun (WGS) entry which is preliminary data.</text>
</comment>
<dbReference type="SUPFAM" id="SSF46785">
    <property type="entry name" value="Winged helix' DNA-binding domain"/>
    <property type="match status" value="1"/>
</dbReference>
<dbReference type="AlphaFoldDB" id="A0A166UH07"/>
<keyword evidence="2" id="KW-0805">Transcription regulation</keyword>
<dbReference type="PROSITE" id="PS50931">
    <property type="entry name" value="HTH_LYSR"/>
    <property type="match status" value="1"/>
</dbReference>
<gene>
    <name evidence="6" type="ORF">N475_24350</name>
</gene>
<feature type="domain" description="HTH lysR-type" evidence="5">
    <location>
        <begin position="4"/>
        <end position="61"/>
    </location>
</feature>
<dbReference type="GO" id="GO:0003700">
    <property type="term" value="F:DNA-binding transcription factor activity"/>
    <property type="evidence" value="ECO:0007669"/>
    <property type="project" value="InterPro"/>
</dbReference>
<dbReference type="InterPro" id="IPR005119">
    <property type="entry name" value="LysR_subst-bd"/>
</dbReference>
<dbReference type="InterPro" id="IPR000847">
    <property type="entry name" value="LysR_HTH_N"/>
</dbReference>
<evidence type="ECO:0000313" key="6">
    <source>
        <dbReference type="EMBL" id="KZN30660.1"/>
    </source>
</evidence>
<dbReference type="InterPro" id="IPR036390">
    <property type="entry name" value="WH_DNA-bd_sf"/>
</dbReference>
<dbReference type="EMBL" id="AUYB01000148">
    <property type="protein sequence ID" value="KZN30660.1"/>
    <property type="molecule type" value="Genomic_DNA"/>
</dbReference>
<evidence type="ECO:0000313" key="7">
    <source>
        <dbReference type="Proteomes" id="UP000076643"/>
    </source>
</evidence>
<dbReference type="Pfam" id="PF00126">
    <property type="entry name" value="HTH_1"/>
    <property type="match status" value="1"/>
</dbReference>
<evidence type="ECO:0000259" key="5">
    <source>
        <dbReference type="PROSITE" id="PS50931"/>
    </source>
</evidence>
<dbReference type="PATRIC" id="fig|1365250.3.peg.4876"/>
<comment type="similarity">
    <text evidence="1">Belongs to the LysR transcriptional regulatory family.</text>
</comment>